<dbReference type="EMBL" id="CANTFK010000584">
    <property type="protein sequence ID" value="CAI5718345.1"/>
    <property type="molecule type" value="Genomic_DNA"/>
</dbReference>
<dbReference type="AlphaFoldDB" id="A0AAV0TE85"/>
<feature type="region of interest" description="Disordered" evidence="3">
    <location>
        <begin position="406"/>
        <end position="439"/>
    </location>
</feature>
<dbReference type="Proteomes" id="UP001159659">
    <property type="component" value="Unassembled WGS sequence"/>
</dbReference>
<evidence type="ECO:0000256" key="1">
    <source>
        <dbReference type="ARBA" id="ARBA00006441"/>
    </source>
</evidence>
<gene>
    <name evidence="6" type="ORF">PFR002_LOCUS3620</name>
</gene>
<reference evidence="6" key="1">
    <citation type="submission" date="2022-12" db="EMBL/GenBank/DDBJ databases">
        <authorList>
            <person name="Webb A."/>
        </authorList>
    </citation>
    <scope>NUCLEOTIDE SEQUENCE</scope>
    <source>
        <strain evidence="6">Pf2</strain>
    </source>
</reference>
<accession>A0AAV0TE85</accession>
<dbReference type="PANTHER" id="PTHR21481:SF0">
    <property type="entry name" value="PROTEIN CLEC16A"/>
    <property type="match status" value="1"/>
</dbReference>
<feature type="compositionally biased region" description="Basic and acidic residues" evidence="3">
    <location>
        <begin position="1044"/>
        <end position="1054"/>
    </location>
</feature>
<dbReference type="Pfam" id="PF09758">
    <property type="entry name" value="FPL"/>
    <property type="match status" value="1"/>
</dbReference>
<keyword evidence="2" id="KW-0072">Autophagy</keyword>
<evidence type="ECO:0000313" key="7">
    <source>
        <dbReference type="Proteomes" id="UP001159659"/>
    </source>
</evidence>
<evidence type="ECO:0000256" key="3">
    <source>
        <dbReference type="SAM" id="MobiDB-lite"/>
    </source>
</evidence>
<dbReference type="Pfam" id="PF19439">
    <property type="entry name" value="CLEC16A_C"/>
    <property type="match status" value="1"/>
</dbReference>
<dbReference type="GO" id="GO:0007034">
    <property type="term" value="P:vacuolar transport"/>
    <property type="evidence" value="ECO:0007669"/>
    <property type="project" value="TreeGrafter"/>
</dbReference>
<dbReference type="InterPro" id="IPR019155">
    <property type="entry name" value="CLEC16A/TT9_N"/>
</dbReference>
<dbReference type="InterPro" id="IPR039272">
    <property type="entry name" value="CLEC16A/TT9"/>
</dbReference>
<protein>
    <recommendedName>
        <fullName evidence="8">FPL domain-containing protein</fullName>
    </recommendedName>
</protein>
<comment type="caution">
    <text evidence="6">The sequence shown here is derived from an EMBL/GenBank/DDBJ whole genome shotgun (WGS) entry which is preliminary data.</text>
</comment>
<evidence type="ECO:0000313" key="6">
    <source>
        <dbReference type="EMBL" id="CAI5718345.1"/>
    </source>
</evidence>
<feature type="domain" description="FPL" evidence="4">
    <location>
        <begin position="100"/>
        <end position="236"/>
    </location>
</feature>
<evidence type="ECO:0000259" key="4">
    <source>
        <dbReference type="Pfam" id="PF09758"/>
    </source>
</evidence>
<feature type="domain" description="CLEC16A/TT9 C-terminal" evidence="5">
    <location>
        <begin position="292"/>
        <end position="388"/>
    </location>
</feature>
<sequence length="1054" mass="119294">MGNNSSHASSTVSISSNHNTTYRNGFLSVFLSGRRLEFTLRNMRTLHTQLIHFQSLPDAEIVELLRVLSEFLIYSDQHRMSMELEDQVAADLDEKTDNPGTFFDYFGETNMLALLVELGTSRPSFPVQVQLLQTMSILVQNIATRTSLYYLLSNNHINRLLECPFAVDKDDDVRDWYVTLLKALSLRLNEETVQFFLDTQQGEELHFPLYARALKFGRCNETMVKVAVKTLTLNVLKVSDPRVRRFVLQYDEMKYFRDIVEIANDLTLMLQGLLNNWPSLDEQMQKMTYIEKLEEAVDAYIDHCFYLQDLLDVNVPELCYKIGDLLFSRHIRCLLATSILPDCGPPPQRVSTQLALYLLTRLLGILEHAPLVNAIAFMLLSPDASEKCEYSAIAFGAGSRRRHSSSHCLESIDSDDDDDDENTVTTENSPRELSPQPSLPWNMEQLPMHVFCPHSATTCESSLCYVQTRFGMGEWPVDEVKAFVPQSTNCYRQSFLSLLCSSDEPLSSTAVMLVIAIINNKAVDHSLLRELDLLPFRYRYGKRAKCDDKQIIADGHDKTAQQKKTDDNAMTDSSALPAIASLSSSYDSSDSQGIRGDAGKDVNIDKIDKGYFSPKGEDDDEVSSAPGVDNDPLCRTNAYPFWLVELILEVLARNQSSRLFSTQLCARLLVDIMVDTRMPTSYCLLTQQHTATLKDIYSSSAHLVMESMRGAMAEVDLFIYVLEKEVATFQRKCFPIQLQLDSSSPFECLVPLEKEEAMTSPVWAGSRDTLALRCPANQMEVCRKSMRVFLSLRKLRELLDSSYVNDGLERLVAYRHPRTSVFASAAGGRDSCTVSLDGMVSLKCMYREQRFLLMATKLLMVMNPEAFVLVEKILDQNDDSNTHDEEERGIVKVFAPIHRTYCTMDARDDRVLQVSVRSALPVLGCRSDQKDYQDASASDKLMDWNILLMFPTSEDCAQAQTHINISGMEVRAFKLHQIEKSLTAHLHVTQSSNGGRRKFFYTNAAQIAKSENSEEEDEAESSREDTDGNGAEDEDNSEEETEEVDKKEDQEIRS</sequence>
<dbReference type="GO" id="GO:1901096">
    <property type="term" value="P:regulation of autophagosome maturation"/>
    <property type="evidence" value="ECO:0007669"/>
    <property type="project" value="TreeGrafter"/>
</dbReference>
<organism evidence="6 7">
    <name type="scientific">Peronospora farinosa</name>
    <dbReference type="NCBI Taxonomy" id="134698"/>
    <lineage>
        <taxon>Eukaryota</taxon>
        <taxon>Sar</taxon>
        <taxon>Stramenopiles</taxon>
        <taxon>Oomycota</taxon>
        <taxon>Peronosporomycetes</taxon>
        <taxon>Peronosporales</taxon>
        <taxon>Peronosporaceae</taxon>
        <taxon>Peronospora</taxon>
    </lineage>
</organism>
<dbReference type="InterPro" id="IPR045820">
    <property type="entry name" value="CLEC16A/TT9_C"/>
</dbReference>
<name>A0AAV0TE85_9STRA</name>
<dbReference type="GO" id="GO:0005794">
    <property type="term" value="C:Golgi apparatus"/>
    <property type="evidence" value="ECO:0007669"/>
    <property type="project" value="TreeGrafter"/>
</dbReference>
<proteinExistence type="inferred from homology"/>
<evidence type="ECO:0000259" key="5">
    <source>
        <dbReference type="Pfam" id="PF19439"/>
    </source>
</evidence>
<comment type="similarity">
    <text evidence="1">Belongs to the CLEC16A/gop-1 family.</text>
</comment>
<dbReference type="GO" id="GO:0005770">
    <property type="term" value="C:late endosome"/>
    <property type="evidence" value="ECO:0007669"/>
    <property type="project" value="TreeGrafter"/>
</dbReference>
<evidence type="ECO:0000256" key="2">
    <source>
        <dbReference type="ARBA" id="ARBA00023006"/>
    </source>
</evidence>
<feature type="region of interest" description="Disordered" evidence="3">
    <location>
        <begin position="1006"/>
        <end position="1054"/>
    </location>
</feature>
<feature type="compositionally biased region" description="Acidic residues" evidence="3">
    <location>
        <begin position="412"/>
        <end position="422"/>
    </location>
</feature>
<dbReference type="GO" id="GO:0006914">
    <property type="term" value="P:autophagy"/>
    <property type="evidence" value="ECO:0007669"/>
    <property type="project" value="UniProtKB-KW"/>
</dbReference>
<dbReference type="PANTHER" id="PTHR21481">
    <property type="entry name" value="PROTEIN CLEC16A"/>
    <property type="match status" value="1"/>
</dbReference>
<evidence type="ECO:0008006" key="8">
    <source>
        <dbReference type="Google" id="ProtNLM"/>
    </source>
</evidence>
<feature type="compositionally biased region" description="Acidic residues" evidence="3">
    <location>
        <begin position="1030"/>
        <end position="1043"/>
    </location>
</feature>
<dbReference type="GO" id="GO:0016197">
    <property type="term" value="P:endosomal transport"/>
    <property type="evidence" value="ECO:0007669"/>
    <property type="project" value="TreeGrafter"/>
</dbReference>